<keyword evidence="4" id="KW-0732">Signal</keyword>
<accession>A0A7R9ZID6</accession>
<keyword evidence="2" id="KW-0865">Zymogen</keyword>
<dbReference type="GO" id="GO:0008234">
    <property type="term" value="F:cysteine-type peptidase activity"/>
    <property type="evidence" value="ECO:0007669"/>
    <property type="project" value="InterPro"/>
</dbReference>
<evidence type="ECO:0000259" key="6">
    <source>
        <dbReference type="SMART" id="SM00848"/>
    </source>
</evidence>
<dbReference type="FunFam" id="3.90.70.10:FF:000332">
    <property type="entry name" value="Cathepsin L1"/>
    <property type="match status" value="1"/>
</dbReference>
<gene>
    <name evidence="7" type="ORF">CAUS1442_LOCUS1493</name>
</gene>
<dbReference type="PRINTS" id="PR00705">
    <property type="entry name" value="PAPAIN"/>
</dbReference>
<dbReference type="PROSITE" id="PS00139">
    <property type="entry name" value="THIOL_PROTEASE_CYS"/>
    <property type="match status" value="1"/>
</dbReference>
<proteinExistence type="inferred from homology"/>
<dbReference type="SMART" id="SM00848">
    <property type="entry name" value="Inhibitor_I29"/>
    <property type="match status" value="1"/>
</dbReference>
<evidence type="ECO:0000259" key="5">
    <source>
        <dbReference type="SMART" id="SM00645"/>
    </source>
</evidence>
<evidence type="ECO:0000256" key="1">
    <source>
        <dbReference type="ARBA" id="ARBA00008455"/>
    </source>
</evidence>
<dbReference type="InterPro" id="IPR013201">
    <property type="entry name" value="Prot_inhib_I29"/>
</dbReference>
<dbReference type="Gene3D" id="3.90.70.10">
    <property type="entry name" value="Cysteine proteinases"/>
    <property type="match status" value="1"/>
</dbReference>
<organism evidence="7">
    <name type="scientific">Craspedostauros australis</name>
    <dbReference type="NCBI Taxonomy" id="1486917"/>
    <lineage>
        <taxon>Eukaryota</taxon>
        <taxon>Sar</taxon>
        <taxon>Stramenopiles</taxon>
        <taxon>Ochrophyta</taxon>
        <taxon>Bacillariophyta</taxon>
        <taxon>Bacillariophyceae</taxon>
        <taxon>Bacillariophycidae</taxon>
        <taxon>Naviculales</taxon>
        <taxon>Naviculaceae</taxon>
        <taxon>Craspedostauros</taxon>
    </lineage>
</organism>
<evidence type="ECO:0000256" key="2">
    <source>
        <dbReference type="ARBA" id="ARBA00023145"/>
    </source>
</evidence>
<evidence type="ECO:0000256" key="4">
    <source>
        <dbReference type="SAM" id="SignalP"/>
    </source>
</evidence>
<feature type="domain" description="Peptidase C1A papain C-terminal" evidence="5">
    <location>
        <begin position="151"/>
        <end position="371"/>
    </location>
</feature>
<dbReference type="CDD" id="cd02248">
    <property type="entry name" value="Peptidase_C1A"/>
    <property type="match status" value="1"/>
</dbReference>
<evidence type="ECO:0008006" key="8">
    <source>
        <dbReference type="Google" id="ProtNLM"/>
    </source>
</evidence>
<dbReference type="GO" id="GO:0006508">
    <property type="term" value="P:proteolysis"/>
    <property type="evidence" value="ECO:0007669"/>
    <property type="project" value="InterPro"/>
</dbReference>
<dbReference type="SMART" id="SM00645">
    <property type="entry name" value="Pept_C1"/>
    <property type="match status" value="1"/>
</dbReference>
<dbReference type="AlphaFoldDB" id="A0A7R9ZID6"/>
<evidence type="ECO:0000256" key="3">
    <source>
        <dbReference type="ARBA" id="ARBA00023157"/>
    </source>
</evidence>
<dbReference type="EMBL" id="HBEF01002404">
    <property type="protein sequence ID" value="CAD8329395.1"/>
    <property type="molecule type" value="Transcribed_RNA"/>
</dbReference>
<reference evidence="7" key="1">
    <citation type="submission" date="2021-01" db="EMBL/GenBank/DDBJ databases">
        <authorList>
            <person name="Corre E."/>
            <person name="Pelletier E."/>
            <person name="Niang G."/>
            <person name="Scheremetjew M."/>
            <person name="Finn R."/>
            <person name="Kale V."/>
            <person name="Holt S."/>
            <person name="Cochrane G."/>
            <person name="Meng A."/>
            <person name="Brown T."/>
            <person name="Cohen L."/>
        </authorList>
    </citation>
    <scope>NUCLEOTIDE SEQUENCE</scope>
    <source>
        <strain evidence="7">CCMP3328</strain>
    </source>
</reference>
<dbReference type="InterPro" id="IPR013128">
    <property type="entry name" value="Peptidase_C1A"/>
</dbReference>
<dbReference type="Pfam" id="PF08246">
    <property type="entry name" value="Inhibitor_I29"/>
    <property type="match status" value="1"/>
</dbReference>
<evidence type="ECO:0000313" key="7">
    <source>
        <dbReference type="EMBL" id="CAD8329395.1"/>
    </source>
</evidence>
<keyword evidence="3" id="KW-1015">Disulfide bond</keyword>
<dbReference type="InterPro" id="IPR000668">
    <property type="entry name" value="Peptidase_C1A_C"/>
</dbReference>
<dbReference type="InterPro" id="IPR039417">
    <property type="entry name" value="Peptidase_C1A_papain-like"/>
</dbReference>
<dbReference type="Pfam" id="PF00112">
    <property type="entry name" value="Peptidase_C1"/>
    <property type="match status" value="1"/>
</dbReference>
<dbReference type="InterPro" id="IPR025660">
    <property type="entry name" value="Pept_his_AS"/>
</dbReference>
<comment type="similarity">
    <text evidence="1">Belongs to the peptidase C1 family.</text>
</comment>
<dbReference type="PANTHER" id="PTHR12411">
    <property type="entry name" value="CYSTEINE PROTEASE FAMILY C1-RELATED"/>
    <property type="match status" value="1"/>
</dbReference>
<name>A0A7R9ZID6_9STRA</name>
<dbReference type="PROSITE" id="PS00639">
    <property type="entry name" value="THIOL_PROTEASE_HIS"/>
    <property type="match status" value="1"/>
</dbReference>
<dbReference type="InterPro" id="IPR000169">
    <property type="entry name" value="Pept_cys_AS"/>
</dbReference>
<feature type="chain" id="PRO_5030822963" description="Cathepsin L" evidence="4">
    <location>
        <begin position="21"/>
        <end position="373"/>
    </location>
</feature>
<feature type="signal peptide" evidence="4">
    <location>
        <begin position="1"/>
        <end position="20"/>
    </location>
</feature>
<protein>
    <recommendedName>
        <fullName evidence="8">Cathepsin L</fullName>
    </recommendedName>
</protein>
<dbReference type="InterPro" id="IPR038765">
    <property type="entry name" value="Papain-like_cys_pep_sf"/>
</dbReference>
<sequence>MKINANIAVLFSLLAGAANAASLRSADVVPETKQQQPDLHGSDLYTEFSKWTSAFNKEYTNEAHRMERFKIWAENHFIIHEHNAKESTYKMGHNAFSDLTSDEFAQRFGLGKHGVNAQMAKKKQAQKELMFRPELMEKTQAEARRLQSLKLPDYVNWMHMGGVTDVKDQGACGSCWAFSTTGALEGAKFIRTGELVALSEQNLLDCDHLDLGCNGGLMDNAFKFDEKSGGLCSEEDYPYEAVQHNTCRTDCTDVPGSIVRTFYDVPEGDEKAMLAAIAMQPISIAIQADQNAFQFYKTGVLTDDTCGESGDIDHGVLAVGYGTDLETQEPYFLVKNSWGSSWGENGYIRLGRKSSNEFGICAILKMASYPEVE</sequence>
<dbReference type="SUPFAM" id="SSF54001">
    <property type="entry name" value="Cysteine proteinases"/>
    <property type="match status" value="1"/>
</dbReference>
<feature type="domain" description="Cathepsin propeptide inhibitor" evidence="6">
    <location>
        <begin position="48"/>
        <end position="104"/>
    </location>
</feature>